<feature type="signal peptide" evidence="1">
    <location>
        <begin position="1"/>
        <end position="18"/>
    </location>
</feature>
<feature type="chain" id="PRO_5042199640" description="TNT domain-containing protein" evidence="1">
    <location>
        <begin position="19"/>
        <end position="220"/>
    </location>
</feature>
<dbReference type="Proteomes" id="UP001221142">
    <property type="component" value="Unassembled WGS sequence"/>
</dbReference>
<name>A0AAD7BSJ0_9AGAR</name>
<organism evidence="3 4">
    <name type="scientific">Roridomyces roridus</name>
    <dbReference type="NCBI Taxonomy" id="1738132"/>
    <lineage>
        <taxon>Eukaryota</taxon>
        <taxon>Fungi</taxon>
        <taxon>Dikarya</taxon>
        <taxon>Basidiomycota</taxon>
        <taxon>Agaricomycotina</taxon>
        <taxon>Agaricomycetes</taxon>
        <taxon>Agaricomycetidae</taxon>
        <taxon>Agaricales</taxon>
        <taxon>Marasmiineae</taxon>
        <taxon>Mycenaceae</taxon>
        <taxon>Roridomyces</taxon>
    </lineage>
</organism>
<dbReference type="InterPro" id="IPR053024">
    <property type="entry name" value="Fungal_surface_NADase"/>
</dbReference>
<dbReference type="InterPro" id="IPR025331">
    <property type="entry name" value="TNT"/>
</dbReference>
<gene>
    <name evidence="3" type="ORF">FB45DRAFT_834986</name>
</gene>
<keyword evidence="1" id="KW-0732">Signal</keyword>
<feature type="domain" description="TNT" evidence="2">
    <location>
        <begin position="108"/>
        <end position="203"/>
    </location>
</feature>
<dbReference type="AlphaFoldDB" id="A0AAD7BSJ0"/>
<comment type="caution">
    <text evidence="3">The sequence shown here is derived from an EMBL/GenBank/DDBJ whole genome shotgun (WGS) entry which is preliminary data.</text>
</comment>
<proteinExistence type="predicted"/>
<evidence type="ECO:0000313" key="4">
    <source>
        <dbReference type="Proteomes" id="UP001221142"/>
    </source>
</evidence>
<reference evidence="3" key="1">
    <citation type="submission" date="2023-03" db="EMBL/GenBank/DDBJ databases">
        <title>Massive genome expansion in bonnet fungi (Mycena s.s.) driven by repeated elements and novel gene families across ecological guilds.</title>
        <authorList>
            <consortium name="Lawrence Berkeley National Laboratory"/>
            <person name="Harder C.B."/>
            <person name="Miyauchi S."/>
            <person name="Viragh M."/>
            <person name="Kuo A."/>
            <person name="Thoen E."/>
            <person name="Andreopoulos B."/>
            <person name="Lu D."/>
            <person name="Skrede I."/>
            <person name="Drula E."/>
            <person name="Henrissat B."/>
            <person name="Morin E."/>
            <person name="Kohler A."/>
            <person name="Barry K."/>
            <person name="LaButti K."/>
            <person name="Morin E."/>
            <person name="Salamov A."/>
            <person name="Lipzen A."/>
            <person name="Mereny Z."/>
            <person name="Hegedus B."/>
            <person name="Baldrian P."/>
            <person name="Stursova M."/>
            <person name="Weitz H."/>
            <person name="Taylor A."/>
            <person name="Grigoriev I.V."/>
            <person name="Nagy L.G."/>
            <person name="Martin F."/>
            <person name="Kauserud H."/>
        </authorList>
    </citation>
    <scope>NUCLEOTIDE SEQUENCE</scope>
    <source>
        <strain evidence="3">9284</strain>
    </source>
</reference>
<evidence type="ECO:0000259" key="2">
    <source>
        <dbReference type="Pfam" id="PF14021"/>
    </source>
</evidence>
<accession>A0AAD7BSJ0</accession>
<dbReference type="GO" id="GO:0050135">
    <property type="term" value="F:NADP+ nucleosidase activity"/>
    <property type="evidence" value="ECO:0007669"/>
    <property type="project" value="InterPro"/>
</dbReference>
<sequence length="220" mass="24328">MHIAFFWLALSVLAATVAQQLPDKCDCSGTFNTNDTRYVCGDFRLGPVYLPSISPIGSGILYKYDSFNGACPGTFLHKWTWPNGSYHYPEPMGFQNSTSSKPIEGLETLPVGTLIDRFGATSGMYLSPAFTPFRQRALPPQALNPPRSGHGPAADYHIYRVEKPLTVLVGTITAWLWFGQPGQGTQYFLFNGTHQFRVVDLLGNTTHPGYLSEVTVKEDE</sequence>
<dbReference type="PANTHER" id="PTHR42059:SF1">
    <property type="entry name" value="TNT DOMAIN-CONTAINING PROTEIN"/>
    <property type="match status" value="1"/>
</dbReference>
<dbReference type="Pfam" id="PF14021">
    <property type="entry name" value="TNT"/>
    <property type="match status" value="1"/>
</dbReference>
<dbReference type="EMBL" id="JARKIF010000010">
    <property type="protein sequence ID" value="KAJ7628978.1"/>
    <property type="molecule type" value="Genomic_DNA"/>
</dbReference>
<keyword evidence="4" id="KW-1185">Reference proteome</keyword>
<evidence type="ECO:0000313" key="3">
    <source>
        <dbReference type="EMBL" id="KAJ7628978.1"/>
    </source>
</evidence>
<evidence type="ECO:0000256" key="1">
    <source>
        <dbReference type="SAM" id="SignalP"/>
    </source>
</evidence>
<dbReference type="PANTHER" id="PTHR42059">
    <property type="entry name" value="TNT DOMAIN-CONTAINING PROTEIN"/>
    <property type="match status" value="1"/>
</dbReference>
<protein>
    <recommendedName>
        <fullName evidence="2">TNT domain-containing protein</fullName>
    </recommendedName>
</protein>